<dbReference type="Proteomes" id="UP001222325">
    <property type="component" value="Unassembled WGS sequence"/>
</dbReference>
<gene>
    <name evidence="1" type="ORF">B0H15DRAFT_1006318</name>
</gene>
<keyword evidence="2" id="KW-1185">Reference proteome</keyword>
<organism evidence="1 2">
    <name type="scientific">Mycena belliarum</name>
    <dbReference type="NCBI Taxonomy" id="1033014"/>
    <lineage>
        <taxon>Eukaryota</taxon>
        <taxon>Fungi</taxon>
        <taxon>Dikarya</taxon>
        <taxon>Basidiomycota</taxon>
        <taxon>Agaricomycotina</taxon>
        <taxon>Agaricomycetes</taxon>
        <taxon>Agaricomycetidae</taxon>
        <taxon>Agaricales</taxon>
        <taxon>Marasmiineae</taxon>
        <taxon>Mycenaceae</taxon>
        <taxon>Mycena</taxon>
    </lineage>
</organism>
<evidence type="ECO:0000313" key="1">
    <source>
        <dbReference type="EMBL" id="KAJ7076162.1"/>
    </source>
</evidence>
<evidence type="ECO:0000313" key="2">
    <source>
        <dbReference type="Proteomes" id="UP001222325"/>
    </source>
</evidence>
<proteinExistence type="predicted"/>
<dbReference type="AlphaFoldDB" id="A0AAD6TQI4"/>
<sequence>MEWQQSLAGVFAQKFACVVDGHIVPTSACLEPVGLPQCVAFYAMLGQAVFAFGPQVHALCWAGGVQVVPADTAVLKSFLDPRRAATLGALYFLRVRVCSPSSLKADCNLTLTPTLRSSVLFLRTTPELVAALIDTLLALEVPFPFAFELGGRLAALPAEVI</sequence>
<accession>A0AAD6TQI4</accession>
<comment type="caution">
    <text evidence="1">The sequence shown here is derived from an EMBL/GenBank/DDBJ whole genome shotgun (WGS) entry which is preliminary data.</text>
</comment>
<dbReference type="EMBL" id="JARJCN010000084">
    <property type="protein sequence ID" value="KAJ7076162.1"/>
    <property type="molecule type" value="Genomic_DNA"/>
</dbReference>
<reference evidence="1" key="1">
    <citation type="submission" date="2023-03" db="EMBL/GenBank/DDBJ databases">
        <title>Massive genome expansion in bonnet fungi (Mycena s.s.) driven by repeated elements and novel gene families across ecological guilds.</title>
        <authorList>
            <consortium name="Lawrence Berkeley National Laboratory"/>
            <person name="Harder C.B."/>
            <person name="Miyauchi S."/>
            <person name="Viragh M."/>
            <person name="Kuo A."/>
            <person name="Thoen E."/>
            <person name="Andreopoulos B."/>
            <person name="Lu D."/>
            <person name="Skrede I."/>
            <person name="Drula E."/>
            <person name="Henrissat B."/>
            <person name="Morin E."/>
            <person name="Kohler A."/>
            <person name="Barry K."/>
            <person name="LaButti K."/>
            <person name="Morin E."/>
            <person name="Salamov A."/>
            <person name="Lipzen A."/>
            <person name="Mereny Z."/>
            <person name="Hegedus B."/>
            <person name="Baldrian P."/>
            <person name="Stursova M."/>
            <person name="Weitz H."/>
            <person name="Taylor A."/>
            <person name="Grigoriev I.V."/>
            <person name="Nagy L.G."/>
            <person name="Martin F."/>
            <person name="Kauserud H."/>
        </authorList>
    </citation>
    <scope>NUCLEOTIDE SEQUENCE</scope>
    <source>
        <strain evidence="1">CBHHK173m</strain>
    </source>
</reference>
<name>A0AAD6TQI4_9AGAR</name>
<protein>
    <submittedName>
        <fullName evidence="1">Uncharacterized protein</fullName>
    </submittedName>
</protein>